<evidence type="ECO:0000259" key="2">
    <source>
        <dbReference type="Pfam" id="PF04810"/>
    </source>
</evidence>
<accession>A0A9W7ARG6</accession>
<dbReference type="InterPro" id="IPR051412">
    <property type="entry name" value="Formin_Homology_Diaphanous_sf"/>
</dbReference>
<protein>
    <recommendedName>
        <fullName evidence="2">Zinc finger Sec23/Sec24-type domain-containing protein</fullName>
    </recommendedName>
</protein>
<feature type="compositionally biased region" description="Acidic residues" evidence="1">
    <location>
        <begin position="249"/>
        <end position="280"/>
    </location>
</feature>
<dbReference type="GO" id="GO:0008270">
    <property type="term" value="F:zinc ion binding"/>
    <property type="evidence" value="ECO:0007669"/>
    <property type="project" value="InterPro"/>
</dbReference>
<organism evidence="3 4">
    <name type="scientific">Triparma strigata</name>
    <dbReference type="NCBI Taxonomy" id="1606541"/>
    <lineage>
        <taxon>Eukaryota</taxon>
        <taxon>Sar</taxon>
        <taxon>Stramenopiles</taxon>
        <taxon>Ochrophyta</taxon>
        <taxon>Bolidophyceae</taxon>
        <taxon>Parmales</taxon>
        <taxon>Triparmaceae</taxon>
        <taxon>Triparma</taxon>
    </lineage>
</organism>
<dbReference type="InterPro" id="IPR036174">
    <property type="entry name" value="Znf_Sec23_Sec24_sf"/>
</dbReference>
<gene>
    <name evidence="3" type="ORF">TrST_g3994</name>
</gene>
<dbReference type="Gene3D" id="2.60.40.1670">
    <property type="entry name" value="beta-sandwich domain of Sec23/24"/>
    <property type="match status" value="1"/>
</dbReference>
<evidence type="ECO:0000313" key="4">
    <source>
        <dbReference type="Proteomes" id="UP001165085"/>
    </source>
</evidence>
<feature type="compositionally biased region" description="Low complexity" evidence="1">
    <location>
        <begin position="51"/>
        <end position="63"/>
    </location>
</feature>
<dbReference type="GO" id="GO:0030127">
    <property type="term" value="C:COPII vesicle coat"/>
    <property type="evidence" value="ECO:0007669"/>
    <property type="project" value="InterPro"/>
</dbReference>
<dbReference type="AlphaFoldDB" id="A0A9W7ARG6"/>
<feature type="compositionally biased region" description="Basic and acidic residues" evidence="1">
    <location>
        <begin position="81"/>
        <end position="92"/>
    </location>
</feature>
<feature type="region of interest" description="Disordered" evidence="1">
    <location>
        <begin position="238"/>
        <end position="282"/>
    </location>
</feature>
<sequence>MPLPPPPLSSLKNPAPPFSPIRSSKKLPPPPFSSSTYSSYKKPPPPPPLSIPFSSSSSQQPLTTMTTLRNNMPPTTPVARQDTKHVAKKVEKGLVQSTNPVAGVSPAVKVGKVSVDKVGDQPQPELRATTSAEKRAAQQKRVPSPKVSPPKPVSDVKSTSAPDSFLAPSFAPPPAPAPRLRPPAVPFVPPSRVSTDYKTSSIIPPADDEAVSVTSAVRVTSDGSVKQFKKELTIPPTPIHTKRYKIPGDYDDEDDAGDGDGDYSNDDDVDNDIYDDEATQDSDSQILPTDMITSPFSVWPAVKPQHELLPLTVTLRPFLPNDGPTIPQPPADAALHLPPRYVRCRECKGFLNVYCHFERNSWLCGFCSVFHDLPYGFFPRKEIHRKHLDEIYDHFYDERKDLTTPVVTFPVASNYRTVPTLPVPIFVVAEAGFALPKNTAGCLFVVSSKAVTAVCSDNSCYTLTDFEDLIIPAPLVSFKHEDVEAVQNVLDRLLSSSPPAAQDVDFERALTIAANIASHLGGGEITLVSNSFSPSLEFATKFADFTVQCNTCTAVVDQMGVERSNLTIQKMSNGGTIEEGYYDVTIRIRCSRALRVTSISGPGVVQSKAPPFLPRENSSLLNREGNPSRVALEMLEDDMLSSFTVPKCSLDAAFTVNLEFDYRDAESSHSYRKVELSGRALFQMSTVFTDRENNRFLTVSSRAWDATLDTGAVAKGLSVLGWVDAVSYSAVNFLNGEVSVAKTDEARKRIRNYASRFFNKFQSNANGAHLLKFIPVLCLGLEKSAAFRSDVEENVRSRYLQALMRGKGWVGKIAAPVFLNLNSVLPEEGGGKWLRLGICDDETDADWWPESVLKRSLPLSKTNMERTVCCYCLCDGLTLTILRRKDASEEALREAVDSPVVTQLLGYCAPGVKIRVEEEKDSNPGARQFFERLIEDRGSWVGGSFTLTDYTRYLDGTGMAAASKEFGTRRAVGIGRGRVAMPSYDYPSSGVGGPPKSFAPPPPPTFDRFAAPPPPPPPTSFSY</sequence>
<evidence type="ECO:0000256" key="1">
    <source>
        <dbReference type="SAM" id="MobiDB-lite"/>
    </source>
</evidence>
<dbReference type="GO" id="GO:0006888">
    <property type="term" value="P:endoplasmic reticulum to Golgi vesicle-mediated transport"/>
    <property type="evidence" value="ECO:0007669"/>
    <property type="project" value="InterPro"/>
</dbReference>
<dbReference type="SUPFAM" id="SSF82919">
    <property type="entry name" value="Zn-finger domain of Sec23/24"/>
    <property type="match status" value="1"/>
</dbReference>
<feature type="compositionally biased region" description="Low complexity" evidence="1">
    <location>
        <begin position="153"/>
        <end position="169"/>
    </location>
</feature>
<dbReference type="GO" id="GO:0006886">
    <property type="term" value="P:intracellular protein transport"/>
    <property type="evidence" value="ECO:0007669"/>
    <property type="project" value="InterPro"/>
</dbReference>
<name>A0A9W7ARG6_9STRA</name>
<feature type="compositionally biased region" description="Pro residues" evidence="1">
    <location>
        <begin position="1"/>
        <end position="19"/>
    </location>
</feature>
<feature type="compositionally biased region" description="Pro residues" evidence="1">
    <location>
        <begin position="170"/>
        <end position="189"/>
    </location>
</feature>
<dbReference type="InterPro" id="IPR006895">
    <property type="entry name" value="Znf_Sec23_Sec24"/>
</dbReference>
<dbReference type="PANTHER" id="PTHR45691:SF6">
    <property type="entry name" value="PROTEIN DIAPHANOUS"/>
    <property type="match status" value="1"/>
</dbReference>
<feature type="compositionally biased region" description="Polar residues" evidence="1">
    <location>
        <begin position="64"/>
        <end position="73"/>
    </location>
</feature>
<dbReference type="Pfam" id="PF04810">
    <property type="entry name" value="zf-Sec23_Sec24"/>
    <property type="match status" value="1"/>
</dbReference>
<keyword evidence="4" id="KW-1185">Reference proteome</keyword>
<feature type="domain" description="Zinc finger Sec23/Sec24-type" evidence="2">
    <location>
        <begin position="342"/>
        <end position="374"/>
    </location>
</feature>
<dbReference type="GO" id="GO:0030041">
    <property type="term" value="P:actin filament polymerization"/>
    <property type="evidence" value="ECO:0007669"/>
    <property type="project" value="TreeGrafter"/>
</dbReference>
<dbReference type="Gene3D" id="2.30.30.380">
    <property type="entry name" value="Zn-finger domain of Sec23/24"/>
    <property type="match status" value="1"/>
</dbReference>
<dbReference type="Proteomes" id="UP001165085">
    <property type="component" value="Unassembled WGS sequence"/>
</dbReference>
<dbReference type="GO" id="GO:0005884">
    <property type="term" value="C:actin filament"/>
    <property type="evidence" value="ECO:0007669"/>
    <property type="project" value="TreeGrafter"/>
</dbReference>
<evidence type="ECO:0000313" key="3">
    <source>
        <dbReference type="EMBL" id="GMH74670.1"/>
    </source>
</evidence>
<feature type="region of interest" description="Disordered" evidence="1">
    <location>
        <begin position="983"/>
        <end position="1023"/>
    </location>
</feature>
<feature type="region of interest" description="Disordered" evidence="1">
    <location>
        <begin position="1"/>
        <end position="203"/>
    </location>
</feature>
<reference evidence="4" key="1">
    <citation type="journal article" date="2023" name="Commun. Biol.">
        <title>Genome analysis of Parmales, the sister group of diatoms, reveals the evolutionary specialization of diatoms from phago-mixotrophs to photoautotrophs.</title>
        <authorList>
            <person name="Ban H."/>
            <person name="Sato S."/>
            <person name="Yoshikawa S."/>
            <person name="Yamada K."/>
            <person name="Nakamura Y."/>
            <person name="Ichinomiya M."/>
            <person name="Sato N."/>
            <person name="Blanc-Mathieu R."/>
            <person name="Endo H."/>
            <person name="Kuwata A."/>
            <person name="Ogata H."/>
        </authorList>
    </citation>
    <scope>NUCLEOTIDE SEQUENCE [LARGE SCALE GENOMIC DNA]</scope>
    <source>
        <strain evidence="4">NIES 3701</strain>
    </source>
</reference>
<feature type="compositionally biased region" description="Pro residues" evidence="1">
    <location>
        <begin position="997"/>
        <end position="1023"/>
    </location>
</feature>
<dbReference type="PANTHER" id="PTHR45691">
    <property type="entry name" value="PROTEIN DIAPHANOUS"/>
    <property type="match status" value="1"/>
</dbReference>
<dbReference type="OrthoDB" id="10371838at2759"/>
<proteinExistence type="predicted"/>
<comment type="caution">
    <text evidence="3">The sequence shown here is derived from an EMBL/GenBank/DDBJ whole genome shotgun (WGS) entry which is preliminary data.</text>
</comment>
<dbReference type="EMBL" id="BRXY01000181">
    <property type="protein sequence ID" value="GMH74670.1"/>
    <property type="molecule type" value="Genomic_DNA"/>
</dbReference>